<dbReference type="PANTHER" id="PTHR22600:SF57">
    <property type="entry name" value="BETA-N-ACETYLHEXOSAMINIDASE"/>
    <property type="match status" value="1"/>
</dbReference>
<dbReference type="InterPro" id="IPR017853">
    <property type="entry name" value="GH"/>
</dbReference>
<evidence type="ECO:0000256" key="1">
    <source>
        <dbReference type="ARBA" id="ARBA00001231"/>
    </source>
</evidence>
<dbReference type="SUPFAM" id="SSF81296">
    <property type="entry name" value="E set domains"/>
    <property type="match status" value="1"/>
</dbReference>
<keyword evidence="4" id="KW-0378">Hydrolase</keyword>
<dbReference type="SUPFAM" id="SSF55545">
    <property type="entry name" value="beta-N-acetylhexosaminidase-like domain"/>
    <property type="match status" value="1"/>
</dbReference>
<evidence type="ECO:0000313" key="12">
    <source>
        <dbReference type="EMBL" id="TPE43882.1"/>
    </source>
</evidence>
<dbReference type="SUPFAM" id="SSF49384">
    <property type="entry name" value="Carbohydrate-binding domain"/>
    <property type="match status" value="1"/>
</dbReference>
<comment type="caution">
    <text evidence="12">The sequence shown here is derived from an EMBL/GenBank/DDBJ whole genome shotgun (WGS) entry which is preliminary data.</text>
</comment>
<dbReference type="InterPro" id="IPR012291">
    <property type="entry name" value="CBM2_carb-bd_dom_sf"/>
</dbReference>
<dbReference type="EC" id="3.2.1.52" evidence="3"/>
<dbReference type="InterPro" id="IPR015883">
    <property type="entry name" value="Glyco_hydro_20_cat"/>
</dbReference>
<evidence type="ECO:0000256" key="10">
    <source>
        <dbReference type="SAM" id="SignalP"/>
    </source>
</evidence>
<dbReference type="InterPro" id="IPR015882">
    <property type="entry name" value="HEX_bac_N"/>
</dbReference>
<dbReference type="RefSeq" id="WP_140621504.1">
    <property type="nucleotide sequence ID" value="NZ_VFRQ01000005.1"/>
</dbReference>
<keyword evidence="13" id="KW-1185">Reference proteome</keyword>
<dbReference type="InterPro" id="IPR008965">
    <property type="entry name" value="CBM2/CBM3_carb-bd_dom_sf"/>
</dbReference>
<gene>
    <name evidence="12" type="ORF">FJM65_10655</name>
</gene>
<dbReference type="InterPro" id="IPR029018">
    <property type="entry name" value="Hex-like_dom2"/>
</dbReference>
<dbReference type="Gene3D" id="3.20.20.80">
    <property type="entry name" value="Glycosidases"/>
    <property type="match status" value="1"/>
</dbReference>
<dbReference type="OrthoDB" id="9763537at2"/>
<evidence type="ECO:0000256" key="2">
    <source>
        <dbReference type="ARBA" id="ARBA00006285"/>
    </source>
</evidence>
<feature type="signal peptide" evidence="10">
    <location>
        <begin position="1"/>
        <end position="23"/>
    </location>
</feature>
<feature type="region of interest" description="Disordered" evidence="9">
    <location>
        <begin position="379"/>
        <end position="398"/>
    </location>
</feature>
<accession>A0A501W511</accession>
<feature type="active site" description="Proton donor" evidence="8">
    <location>
        <position position="524"/>
    </location>
</feature>
<reference evidence="12 13" key="1">
    <citation type="submission" date="2019-06" db="EMBL/GenBank/DDBJ databases">
        <title>A novel bacterium of genus Pontibacter, isolated from marine sediment.</title>
        <authorList>
            <person name="Huang H."/>
            <person name="Mo K."/>
            <person name="Hu Y."/>
        </authorList>
    </citation>
    <scope>NUCLEOTIDE SEQUENCE [LARGE SCALE GENOMIC DNA]</scope>
    <source>
        <strain evidence="12 13">HB172049</strain>
    </source>
</reference>
<evidence type="ECO:0000256" key="9">
    <source>
        <dbReference type="SAM" id="MobiDB-lite"/>
    </source>
</evidence>
<evidence type="ECO:0000259" key="11">
    <source>
        <dbReference type="SMART" id="SM01081"/>
    </source>
</evidence>
<dbReference type="Pfam" id="PF03174">
    <property type="entry name" value="CHB_HEX_C"/>
    <property type="match status" value="1"/>
</dbReference>
<dbReference type="PANTHER" id="PTHR22600">
    <property type="entry name" value="BETA-HEXOSAMINIDASE"/>
    <property type="match status" value="1"/>
</dbReference>
<dbReference type="GO" id="GO:0004563">
    <property type="term" value="F:beta-N-acetylhexosaminidase activity"/>
    <property type="evidence" value="ECO:0007669"/>
    <property type="project" value="UniProtKB-EC"/>
</dbReference>
<dbReference type="InterPro" id="IPR025705">
    <property type="entry name" value="Beta_hexosaminidase_sua/sub"/>
</dbReference>
<feature type="domain" description="Chitobiase/beta-hexosaminidases N-terminal" evidence="11">
    <location>
        <begin position="40"/>
        <end position="189"/>
    </location>
</feature>
<keyword evidence="5" id="KW-0326">Glycosidase</keyword>
<dbReference type="Gene3D" id="2.60.40.10">
    <property type="entry name" value="Immunoglobulins"/>
    <property type="match status" value="1"/>
</dbReference>
<feature type="chain" id="PRO_5021474065" description="beta-N-acetylhexosaminidase" evidence="10">
    <location>
        <begin position="24"/>
        <end position="857"/>
    </location>
</feature>
<dbReference type="SMART" id="SM01081">
    <property type="entry name" value="CHB_HEX"/>
    <property type="match status" value="1"/>
</dbReference>
<evidence type="ECO:0000313" key="13">
    <source>
        <dbReference type="Proteomes" id="UP000316727"/>
    </source>
</evidence>
<dbReference type="Gene3D" id="2.60.40.290">
    <property type="match status" value="1"/>
</dbReference>
<dbReference type="InterPro" id="IPR004866">
    <property type="entry name" value="CHB/HEX_N_dom"/>
</dbReference>
<dbReference type="PRINTS" id="PR00738">
    <property type="entry name" value="GLHYDRLASE20"/>
</dbReference>
<dbReference type="Pfam" id="PF00728">
    <property type="entry name" value="Glyco_hydro_20"/>
    <property type="match status" value="1"/>
</dbReference>
<dbReference type="GO" id="GO:0005975">
    <property type="term" value="P:carbohydrate metabolic process"/>
    <property type="evidence" value="ECO:0007669"/>
    <property type="project" value="InterPro"/>
</dbReference>
<name>A0A501W511_9BACT</name>
<dbReference type="SUPFAM" id="SSF51445">
    <property type="entry name" value="(Trans)glycosidases"/>
    <property type="match status" value="1"/>
</dbReference>
<dbReference type="Proteomes" id="UP000316727">
    <property type="component" value="Unassembled WGS sequence"/>
</dbReference>
<dbReference type="GO" id="GO:0030203">
    <property type="term" value="P:glycosaminoglycan metabolic process"/>
    <property type="evidence" value="ECO:0007669"/>
    <property type="project" value="TreeGrafter"/>
</dbReference>
<proteinExistence type="inferred from homology"/>
<evidence type="ECO:0000256" key="8">
    <source>
        <dbReference type="PIRSR" id="PIRSR625705-1"/>
    </source>
</evidence>
<dbReference type="InterPro" id="IPR014756">
    <property type="entry name" value="Ig_E-set"/>
</dbReference>
<evidence type="ECO:0000256" key="6">
    <source>
        <dbReference type="ARBA" id="ARBA00030512"/>
    </source>
</evidence>
<evidence type="ECO:0000256" key="4">
    <source>
        <dbReference type="ARBA" id="ARBA00022801"/>
    </source>
</evidence>
<dbReference type="Pfam" id="PF02838">
    <property type="entry name" value="Glyco_hydro_20b"/>
    <property type="match status" value="1"/>
</dbReference>
<dbReference type="Pfam" id="PF03173">
    <property type="entry name" value="CHB_HEX"/>
    <property type="match status" value="1"/>
</dbReference>
<comment type="catalytic activity">
    <reaction evidence="1">
        <text>Hydrolysis of terminal non-reducing N-acetyl-D-hexosamine residues in N-acetyl-beta-D-hexosaminides.</text>
        <dbReference type="EC" id="3.2.1.52"/>
    </reaction>
</comment>
<organism evidence="12 13">
    <name type="scientific">Pontibacter mangrovi</name>
    <dbReference type="NCBI Taxonomy" id="2589816"/>
    <lineage>
        <taxon>Bacteria</taxon>
        <taxon>Pseudomonadati</taxon>
        <taxon>Bacteroidota</taxon>
        <taxon>Cytophagia</taxon>
        <taxon>Cytophagales</taxon>
        <taxon>Hymenobacteraceae</taxon>
        <taxon>Pontibacter</taxon>
    </lineage>
</organism>
<dbReference type="EMBL" id="VFRQ01000005">
    <property type="protein sequence ID" value="TPE43882.1"/>
    <property type="molecule type" value="Genomic_DNA"/>
</dbReference>
<dbReference type="GO" id="GO:0030247">
    <property type="term" value="F:polysaccharide binding"/>
    <property type="evidence" value="ECO:0007669"/>
    <property type="project" value="InterPro"/>
</dbReference>
<dbReference type="CDD" id="cd02847">
    <property type="entry name" value="E_set_Chitobiase_C"/>
    <property type="match status" value="1"/>
</dbReference>
<dbReference type="GO" id="GO:0016020">
    <property type="term" value="C:membrane"/>
    <property type="evidence" value="ECO:0007669"/>
    <property type="project" value="TreeGrafter"/>
</dbReference>
<keyword evidence="10" id="KW-0732">Signal</keyword>
<dbReference type="Gene3D" id="3.30.379.10">
    <property type="entry name" value="Chitobiase/beta-hexosaminidase domain 2-like"/>
    <property type="match status" value="1"/>
</dbReference>
<evidence type="ECO:0000256" key="3">
    <source>
        <dbReference type="ARBA" id="ARBA00012663"/>
    </source>
</evidence>
<dbReference type="InterPro" id="IPR004867">
    <property type="entry name" value="CHB_C_dom"/>
</dbReference>
<dbReference type="PROSITE" id="PS51257">
    <property type="entry name" value="PROKAR_LIPOPROTEIN"/>
    <property type="match status" value="1"/>
</dbReference>
<comment type="similarity">
    <text evidence="2">Belongs to the glycosyl hydrolase 20 family.</text>
</comment>
<evidence type="ECO:0000256" key="7">
    <source>
        <dbReference type="ARBA" id="ARBA00033000"/>
    </source>
</evidence>
<evidence type="ECO:0000256" key="5">
    <source>
        <dbReference type="ARBA" id="ARBA00023295"/>
    </source>
</evidence>
<sequence length="857" mass="94665">MKKLTVGVWLLAQAMLMSCSQLSTDNAATSATSEAGAAAQGLGLKLELADNRYQDKAQSRAILTITNNGQEELPAKGWKLYFNGGALRSADSTVAIIQHFNGDLHYLAPGPDFEEIEPGESATVEVLGRAVGNVSNFPVGFYIVYDEEPGKGIPVSLEVEPGKHFDEATQQFAAKFYEANAMIQDLPATSLPKVFPTPVSYQEKGKPFMLDAKVTVVADADFRREAEQLAEALATATGQKPAIQDKATGKAIFLRKKPGMGAEGYTLSVNPERIEITASSAAGAFYGVQSLKTLLPATAFSGKAATVEVAGVEVKDAPRFGYRGFMMDMARNFQPKAEVLKVLDVMALYKMNKLHFHFSEDEGWRLEIRPLPELTAVGGTRAHTTDGSSIVPSYGSGPDASNKAGTGFYSREDFIEILKYARDRHIEVIPEIESPGHARAAIKAMDARYTKLMDEGKKEEAERYLLRDLNDKSEYRSVQGWDDNIMDVSLPSTYTFLETVVDEIRSMYKEADAPLNTIHFGGDEVPGGVWEKSPAAQKVISQNPEVKNTDDLWYYYFGKVNQMLQERGLYLSGWEEIGLRKEVKNGKVNWVPNQQFADENFHVNVWKNSPGSGAEDLAYRMANAGYKVILTGVTHFYLDLAYNPTYGEPGLNWGGYVDIDKPFYFIPYDYLRNLKEDDRGNPLDRSIIKSKEALTEKGKTNIVGIEAPLWSETNRTTEDFEYKLLPKLLGVAERAWAKDPDWAKEKDAAKSEKLYSQAWSEFINVVGKRELPRLDYYAGGYGYRIPTAGAKVVDGKVEANVQFPGFTIRYTTDGTEPTQSSSAYTGPIAATGPVKLRVFNAEGRGGHTITIQSQSSM</sequence>
<dbReference type="AlphaFoldDB" id="A0A501W511"/>
<dbReference type="InterPro" id="IPR013783">
    <property type="entry name" value="Ig-like_fold"/>
</dbReference>
<protein>
    <recommendedName>
        <fullName evidence="3">beta-N-acetylhexosaminidase</fullName>
        <ecNumber evidence="3">3.2.1.52</ecNumber>
    </recommendedName>
    <alternativeName>
        <fullName evidence="6">Beta-N-acetylhexosaminidase</fullName>
    </alternativeName>
    <alternativeName>
        <fullName evidence="7">N-acetyl-beta-glucosaminidase</fullName>
    </alternativeName>
</protein>